<dbReference type="InterPro" id="IPR006592">
    <property type="entry name" value="RNA_pol_N"/>
</dbReference>
<keyword evidence="5 7" id="KW-0804">Transcription</keyword>
<dbReference type="GO" id="GO:0003677">
    <property type="term" value="F:DNA binding"/>
    <property type="evidence" value="ECO:0007669"/>
    <property type="project" value="UniProtKB-UniRule"/>
</dbReference>
<feature type="binding site" evidence="7">
    <location>
        <position position="481"/>
    </location>
    <ligand>
        <name>Mg(2+)</name>
        <dbReference type="ChEBI" id="CHEBI:18420"/>
    </ligand>
</feature>
<feature type="binding site" evidence="7">
    <location>
        <position position="909"/>
    </location>
    <ligand>
        <name>Zn(2+)</name>
        <dbReference type="ChEBI" id="CHEBI:29105"/>
        <label>2</label>
    </ligand>
</feature>
<dbReference type="Gene3D" id="1.10.40.90">
    <property type="match status" value="1"/>
</dbReference>
<keyword evidence="4 7" id="KW-0479">Metal-binding</keyword>
<keyword evidence="7" id="KW-0460">Magnesium</keyword>
<dbReference type="HAMAP" id="MF_01322">
    <property type="entry name" value="RNApol_bact_RpoC"/>
    <property type="match status" value="1"/>
</dbReference>
<dbReference type="InterPro" id="IPR007080">
    <property type="entry name" value="RNA_pol_Rpb1_1"/>
</dbReference>
<reference evidence="12" key="1">
    <citation type="submission" date="2016-02" db="EMBL/GenBank/DDBJ databases">
        <authorList>
            <person name="Shin S.-K."/>
            <person name="Yi H."/>
            <person name="Kim E."/>
        </authorList>
    </citation>
    <scope>NUCLEOTIDE SEQUENCE [LARGE SCALE GENOMIC DNA]</scope>
    <source>
        <strain evidence="12">LPB0003</strain>
    </source>
</reference>
<dbReference type="InterPro" id="IPR038120">
    <property type="entry name" value="Rpb1_funnel_sf"/>
</dbReference>
<dbReference type="Gene3D" id="2.40.50.100">
    <property type="match status" value="3"/>
</dbReference>
<dbReference type="Gene3D" id="1.10.150.390">
    <property type="match status" value="1"/>
</dbReference>
<feature type="region of interest" description="Disordered" evidence="9">
    <location>
        <begin position="328"/>
        <end position="347"/>
    </location>
</feature>
<keyword evidence="12" id="KW-1185">Reference proteome</keyword>
<evidence type="ECO:0000313" key="12">
    <source>
        <dbReference type="Proteomes" id="UP000092584"/>
    </source>
</evidence>
<dbReference type="NCBIfam" id="TIGR02386">
    <property type="entry name" value="rpoC_TIGR"/>
    <property type="match status" value="1"/>
</dbReference>
<dbReference type="InterPro" id="IPR007083">
    <property type="entry name" value="RNA_pol_Rpb1_4"/>
</dbReference>
<evidence type="ECO:0000256" key="3">
    <source>
        <dbReference type="ARBA" id="ARBA00022695"/>
    </source>
</evidence>
<dbReference type="Pfam" id="PF05000">
    <property type="entry name" value="RNA_pol_Rpb1_4"/>
    <property type="match status" value="1"/>
</dbReference>
<feature type="binding site" evidence="7">
    <location>
        <position position="66"/>
    </location>
    <ligand>
        <name>Zn(2+)</name>
        <dbReference type="ChEBI" id="CHEBI:29105"/>
        <label>1</label>
    </ligand>
</feature>
<evidence type="ECO:0000256" key="6">
    <source>
        <dbReference type="ARBA" id="ARBA00048552"/>
    </source>
</evidence>
<keyword evidence="2 7" id="KW-0808">Transferase</keyword>
<dbReference type="Pfam" id="PF04983">
    <property type="entry name" value="RNA_pol_Rpb1_3"/>
    <property type="match status" value="1"/>
</dbReference>
<dbReference type="GO" id="GO:0008270">
    <property type="term" value="F:zinc ion binding"/>
    <property type="evidence" value="ECO:0007669"/>
    <property type="project" value="UniProtKB-UniRule"/>
</dbReference>
<dbReference type="PANTHER" id="PTHR19376:SF54">
    <property type="entry name" value="DNA-DIRECTED RNA POLYMERASE SUBUNIT BETA"/>
    <property type="match status" value="1"/>
</dbReference>
<organism evidence="11 12">
    <name type="scientific">Polaribacter vadi</name>
    <dbReference type="NCBI Taxonomy" id="1774273"/>
    <lineage>
        <taxon>Bacteria</taxon>
        <taxon>Pseudomonadati</taxon>
        <taxon>Bacteroidota</taxon>
        <taxon>Flavobacteriia</taxon>
        <taxon>Flavobacteriales</taxon>
        <taxon>Flavobacteriaceae</taxon>
    </lineage>
</organism>
<evidence type="ECO:0000313" key="11">
    <source>
        <dbReference type="EMBL" id="OBY64204.1"/>
    </source>
</evidence>
<dbReference type="Pfam" id="PF04998">
    <property type="entry name" value="RNA_pol_Rpb1_5"/>
    <property type="match status" value="1"/>
</dbReference>
<comment type="function">
    <text evidence="7 8">DNA-dependent RNA polymerase catalyzes the transcription of DNA into RNA using the four ribonucleoside triphosphates as substrates.</text>
</comment>
<dbReference type="GO" id="GO:0000287">
    <property type="term" value="F:magnesium ion binding"/>
    <property type="evidence" value="ECO:0007669"/>
    <property type="project" value="UniProtKB-UniRule"/>
</dbReference>
<comment type="subunit">
    <text evidence="7">The RNAP catalytic core consists of 2 alpha, 1 beta, 1 beta' and 1 omega subunit. When a sigma factor is associated with the core the holoenzyme is formed, which can initiate transcription.</text>
</comment>
<feature type="binding site" evidence="7">
    <location>
        <position position="825"/>
    </location>
    <ligand>
        <name>Zn(2+)</name>
        <dbReference type="ChEBI" id="CHEBI:29105"/>
        <label>2</label>
    </ligand>
</feature>
<dbReference type="Gene3D" id="1.10.132.30">
    <property type="match status" value="1"/>
</dbReference>
<dbReference type="GO" id="GO:0003899">
    <property type="term" value="F:DNA-directed RNA polymerase activity"/>
    <property type="evidence" value="ECO:0007669"/>
    <property type="project" value="UniProtKB-UniRule"/>
</dbReference>
<feature type="binding site" evidence="7">
    <location>
        <position position="899"/>
    </location>
    <ligand>
        <name>Zn(2+)</name>
        <dbReference type="ChEBI" id="CHEBI:29105"/>
        <label>2</label>
    </ligand>
</feature>
<dbReference type="OrthoDB" id="9815296at2"/>
<evidence type="ECO:0000256" key="9">
    <source>
        <dbReference type="SAM" id="MobiDB-lite"/>
    </source>
</evidence>
<dbReference type="Pfam" id="PF00623">
    <property type="entry name" value="RNA_pol_Rpb1_2"/>
    <property type="match status" value="2"/>
</dbReference>
<dbReference type="InterPro" id="IPR007081">
    <property type="entry name" value="RNA_pol_Rpb1_5"/>
</dbReference>
<dbReference type="InterPro" id="IPR045867">
    <property type="entry name" value="DNA-dir_RpoC_beta_prime"/>
</dbReference>
<comment type="caution">
    <text evidence="11">The sequence shown here is derived from an EMBL/GenBank/DDBJ whole genome shotgun (WGS) entry which is preliminary data.</text>
</comment>
<comment type="cofactor">
    <cofactor evidence="7">
        <name>Mg(2+)</name>
        <dbReference type="ChEBI" id="CHEBI:18420"/>
    </cofactor>
    <text evidence="7">Binds 1 Mg(2+) ion per subunit.</text>
</comment>
<comment type="catalytic activity">
    <reaction evidence="6 7 8">
        <text>RNA(n) + a ribonucleoside 5'-triphosphate = RNA(n+1) + diphosphate</text>
        <dbReference type="Rhea" id="RHEA:21248"/>
        <dbReference type="Rhea" id="RHEA-COMP:14527"/>
        <dbReference type="Rhea" id="RHEA-COMP:17342"/>
        <dbReference type="ChEBI" id="CHEBI:33019"/>
        <dbReference type="ChEBI" id="CHEBI:61557"/>
        <dbReference type="ChEBI" id="CHEBI:140395"/>
        <dbReference type="EC" id="2.7.7.6"/>
    </reaction>
</comment>
<feature type="compositionally biased region" description="Polar residues" evidence="9">
    <location>
        <begin position="329"/>
        <end position="346"/>
    </location>
</feature>
<dbReference type="CDD" id="cd02655">
    <property type="entry name" value="RNAP_beta'_C"/>
    <property type="match status" value="1"/>
</dbReference>
<keyword evidence="7" id="KW-0862">Zinc</keyword>
<dbReference type="PANTHER" id="PTHR19376">
    <property type="entry name" value="DNA-DIRECTED RNA POLYMERASE"/>
    <property type="match status" value="1"/>
</dbReference>
<comment type="similarity">
    <text evidence="7 8">Belongs to the RNA polymerase beta' chain family.</text>
</comment>
<proteinExistence type="inferred from homology"/>
<dbReference type="Proteomes" id="UP000092584">
    <property type="component" value="Unassembled WGS sequence"/>
</dbReference>
<evidence type="ECO:0000256" key="7">
    <source>
        <dbReference type="HAMAP-Rule" id="MF_01322"/>
    </source>
</evidence>
<evidence type="ECO:0000259" key="10">
    <source>
        <dbReference type="SMART" id="SM00663"/>
    </source>
</evidence>
<evidence type="ECO:0000256" key="1">
    <source>
        <dbReference type="ARBA" id="ARBA00022478"/>
    </source>
</evidence>
<dbReference type="Pfam" id="PF04997">
    <property type="entry name" value="RNA_pol_Rpb1_1"/>
    <property type="match status" value="1"/>
</dbReference>
<dbReference type="Gene3D" id="1.10.1790.20">
    <property type="match status" value="1"/>
</dbReference>
<feature type="binding site" evidence="7">
    <location>
        <position position="906"/>
    </location>
    <ligand>
        <name>Zn(2+)</name>
        <dbReference type="ChEBI" id="CHEBI:29105"/>
        <label>2</label>
    </ligand>
</feature>
<evidence type="ECO:0000256" key="5">
    <source>
        <dbReference type="ARBA" id="ARBA00023163"/>
    </source>
</evidence>
<dbReference type="CDD" id="cd01609">
    <property type="entry name" value="RNAP_beta'_N"/>
    <property type="match status" value="1"/>
</dbReference>
<dbReference type="EMBL" id="LSFM01000022">
    <property type="protein sequence ID" value="OBY64204.1"/>
    <property type="molecule type" value="Genomic_DNA"/>
</dbReference>
<sequence>MARKQEKYTVKKFNKISIGLSSPEAILEISKGEVLKPETINYRTHKPERDGLFCERIFGPVKDYECACGKYKRIRYKGIVCDRCGVEVTEKKVRRDRVGHINLVVPVAHIWYFRSLPNKMGYLLGLPSKKLDMIIYYERYVVIQPGIAKGPEGEPLQKMDFLTEEEYLDIADELPQDNQYLDDSDPNKFIAKMGAECLIDLLARIDLESLSFELRHKANTETSKQRKTEALKRLNVVEAFRDSQKNRENNPEWMIMKAVPVIPPELRPLVPLDGGRFATSDLNDLYRRVIIRNNRLKRLVEIKAPEVILRNEKRMLQESVDSLFDNTRKSSAVKTESNRPLKSLSDSLKGKQGRFRQNLLGKRVDYSARSVIVVGPEMKLSECGLPKDMAAELYKPFVIRKLIERGIVKTVKSAKKIIDRKEPVVWDILENVIKGHPVLLNRAPTLHRLGIQAFQPKLIEGKAIQLHPLACSAFNADFDGDQMAVHLPLGPEAILEAQILMLASHNILNPANGAPVTVPSQDMVLGLYYMTKERISTPEVKIKGEGLTFYSPEEVTIAFNEEMVDLNAGINVRTYDVDENGEQVRKIIKTTVGRVLFNEKVPAAAGYINEVLTKKNLRGIIGAILKATDIPTTGEFLDEIKNMGYKFAFQGGLSFSLGDIIIPAEKQSMIDEANKEVDIIVGNYNMGMLTQKERYNQVIDVWGSTNNRLTELSMKNLREDQQGFNSVYMMLDSGARGSKEQIRQLTGMRGLMAKPKKSTAGGGEIIENPILSNFKEGLSILEYFISTHGARKGLADTALKTADAGYLTRRLVDVSQDVIINEEDCGTLRGLDVEPLKKNDEIVESLSDRIEGRISLQDVFHPLTDELLLQANQPITSKLADAVQASGIDSVEVRSALTCESLKGICAKCYGLSLSTRNKVQIGEAVGVIAAQSIGEPGTQLTLRTFHVGGVAGNISEENKLIAKFDGNVVIDDLKTVIGKDNEGKEVDIVISRTAEIKIIDKKTDITQSTNILPYGSIIFDKDRKTIKKGDVIVQWDPFNGVIVSEFGGKVKFDNLQQGINYSVEIDEQTGFQEKVMTDSKNKKIIASLIIEDKDGNDLRSYSLPVGAHLMVDDGEMVESGHTLVKIPRKSGKAGDITGGLPRVTELFEARNPSNPSVVSEIDGVVSFGKIKRGNREIIVESKTGDISKYLVKLSNQILVQENDFIKAGMPLSDGATTPSDILRIKGPSAVQQYLVNEIQEVYRLQGVKINDKHFEVVVRQMMRKVKIIDSGDTLFLENQLVHKIDFIQDNDAIYGMKVVENAGDSENLKEGQIISARQLRDENSLLRRNDQNLVEARDAKPATAEQVLQGITRASLQTKSFISAASFQETTKVLNEAAVSGKVDTLEGLKENVIVGKRIPAGTGMRSYENIIVGSKDEMEQSF</sequence>
<evidence type="ECO:0000256" key="2">
    <source>
        <dbReference type="ARBA" id="ARBA00022679"/>
    </source>
</evidence>
<feature type="domain" description="RNA polymerase N-terminal" evidence="10">
    <location>
        <begin position="252"/>
        <end position="531"/>
    </location>
</feature>
<dbReference type="Gene3D" id="1.10.274.100">
    <property type="entry name" value="RNA polymerase Rpb1, domain 3"/>
    <property type="match status" value="1"/>
</dbReference>
<dbReference type="EC" id="2.7.7.6" evidence="7"/>
<dbReference type="SUPFAM" id="SSF64484">
    <property type="entry name" value="beta and beta-prime subunits of DNA dependent RNA-polymerase"/>
    <property type="match status" value="1"/>
</dbReference>
<feature type="binding site" evidence="7">
    <location>
        <position position="81"/>
    </location>
    <ligand>
        <name>Zn(2+)</name>
        <dbReference type="ChEBI" id="CHEBI:29105"/>
        <label>1</label>
    </ligand>
</feature>
<comment type="cofactor">
    <cofactor evidence="7">
        <name>Zn(2+)</name>
        <dbReference type="ChEBI" id="CHEBI:29105"/>
    </cofactor>
    <text evidence="7">Binds 2 Zn(2+) ions per subunit.</text>
</comment>
<dbReference type="InterPro" id="IPR000722">
    <property type="entry name" value="RNA_pol_asu"/>
</dbReference>
<gene>
    <name evidence="7" type="primary">rpoC</name>
    <name evidence="11" type="ORF">LPB3_07365</name>
</gene>
<evidence type="ECO:0000256" key="8">
    <source>
        <dbReference type="RuleBase" id="RU004279"/>
    </source>
</evidence>
<accession>A0A1B8TXB2</accession>
<feature type="binding site" evidence="7">
    <location>
        <position position="479"/>
    </location>
    <ligand>
        <name>Mg(2+)</name>
        <dbReference type="ChEBI" id="CHEBI:18420"/>
    </ligand>
</feature>
<dbReference type="InterPro" id="IPR007066">
    <property type="entry name" value="RNA_pol_Rpb1_3"/>
</dbReference>
<name>A0A1B8TXB2_9FLAO</name>
<evidence type="ECO:0000256" key="4">
    <source>
        <dbReference type="ARBA" id="ARBA00022723"/>
    </source>
</evidence>
<dbReference type="Gene3D" id="2.40.40.20">
    <property type="match status" value="1"/>
</dbReference>
<dbReference type="InterPro" id="IPR012754">
    <property type="entry name" value="DNA-dir_RpoC_beta_prime_bact"/>
</dbReference>
<keyword evidence="1 7" id="KW-0240">DNA-directed RNA polymerase</keyword>
<dbReference type="Gene3D" id="4.10.860.120">
    <property type="entry name" value="RNA polymerase II, clamp domain"/>
    <property type="match status" value="1"/>
</dbReference>
<dbReference type="KEGG" id="pob:LPB03_05130"/>
<feature type="binding site" evidence="7">
    <location>
        <position position="68"/>
    </location>
    <ligand>
        <name>Zn(2+)</name>
        <dbReference type="ChEBI" id="CHEBI:29105"/>
        <label>1</label>
    </ligand>
</feature>
<dbReference type="InterPro" id="IPR044893">
    <property type="entry name" value="RNA_pol_Rpb1_clamp_domain"/>
</dbReference>
<dbReference type="STRING" id="1774273.LPB03_05130"/>
<dbReference type="RefSeq" id="WP_065318953.1">
    <property type="nucleotide sequence ID" value="NZ_CP017477.1"/>
</dbReference>
<feature type="binding site" evidence="7">
    <location>
        <position position="84"/>
    </location>
    <ligand>
        <name>Zn(2+)</name>
        <dbReference type="ChEBI" id="CHEBI:29105"/>
        <label>1</label>
    </ligand>
</feature>
<dbReference type="GO" id="GO:0000428">
    <property type="term" value="C:DNA-directed RNA polymerase complex"/>
    <property type="evidence" value="ECO:0007669"/>
    <property type="project" value="UniProtKB-KW"/>
</dbReference>
<keyword evidence="3 7" id="KW-0548">Nucleotidyltransferase</keyword>
<dbReference type="InterPro" id="IPR042102">
    <property type="entry name" value="RNA_pol_Rpb1_3_sf"/>
</dbReference>
<protein>
    <recommendedName>
        <fullName evidence="7">DNA-directed RNA polymerase subunit beta'</fullName>
        <shortName evidence="7">RNAP subunit beta'</shortName>
        <ecNumber evidence="7">2.7.7.6</ecNumber>
    </recommendedName>
    <alternativeName>
        <fullName evidence="7">RNA polymerase subunit beta'</fullName>
    </alternativeName>
    <alternativeName>
        <fullName evidence="7">Transcriptase subunit beta'</fullName>
    </alternativeName>
</protein>
<feature type="binding site" evidence="7">
    <location>
        <position position="477"/>
    </location>
    <ligand>
        <name>Mg(2+)</name>
        <dbReference type="ChEBI" id="CHEBI:18420"/>
    </ligand>
</feature>
<dbReference type="SMART" id="SM00663">
    <property type="entry name" value="RPOLA_N"/>
    <property type="match status" value="1"/>
</dbReference>
<dbReference type="GO" id="GO:0006351">
    <property type="term" value="P:DNA-templated transcription"/>
    <property type="evidence" value="ECO:0007669"/>
    <property type="project" value="UniProtKB-UniRule"/>
</dbReference>